<sequence length="259" mass="28889">MKKILGIMTVSLILLYACKASPQTSCPDKTKAQTSLSKLINRDFTVERVQPLKEIKGLCEVVVKVGLRPIVVYTDPQVKNIVVGNVFNIDTKENLTQKTVESYMVVSRDILQKLEGLTNITYGKGDKFVYYISDPDCPFCIRLSPMLKEWADKNNVQIKVILYPLPIHPEAKKKSISMVCDGKGYDDIHKKVSTKNQCEKGKKAIEENIRFLQSIGVSGTPTLIGMNGRYLVGVPQSLSELNRLVQTTSSPLPENKPEG</sequence>
<gene>
    <name evidence="10" type="ORF">ENJ61_03835</name>
</gene>
<comment type="caution">
    <text evidence="10">The sequence shown here is derived from an EMBL/GenBank/DDBJ whole genome shotgun (WGS) entry which is preliminary data.</text>
</comment>
<dbReference type="InterPro" id="IPR036249">
    <property type="entry name" value="Thioredoxin-like_sf"/>
</dbReference>
<protein>
    <submittedName>
        <fullName evidence="10">DsbC family protein</fullName>
    </submittedName>
</protein>
<feature type="domain" description="Disulphide bond isomerase DsbC/G N-terminal" evidence="8">
    <location>
        <begin position="24"/>
        <end position="97"/>
    </location>
</feature>
<evidence type="ECO:0000256" key="2">
    <source>
        <dbReference type="ARBA" id="ARBA00009813"/>
    </source>
</evidence>
<evidence type="ECO:0000256" key="7">
    <source>
        <dbReference type="SAM" id="SignalP"/>
    </source>
</evidence>
<dbReference type="CDD" id="cd03020">
    <property type="entry name" value="DsbA_DsbC_DsbG"/>
    <property type="match status" value="1"/>
</dbReference>
<evidence type="ECO:0000259" key="8">
    <source>
        <dbReference type="Pfam" id="PF10411"/>
    </source>
</evidence>
<dbReference type="PROSITE" id="PS51257">
    <property type="entry name" value="PROKAR_LIPOPROTEIN"/>
    <property type="match status" value="1"/>
</dbReference>
<keyword evidence="3 7" id="KW-0732">Signal</keyword>
<dbReference type="InterPro" id="IPR012336">
    <property type="entry name" value="Thioredoxin-like_fold"/>
</dbReference>
<keyword evidence="5" id="KW-1015">Disulfide bond</keyword>
<accession>A0A7C5Q806</accession>
<keyword evidence="4" id="KW-0574">Periplasm</keyword>
<feature type="chain" id="PRO_5028108722" evidence="7">
    <location>
        <begin position="23"/>
        <end position="259"/>
    </location>
</feature>
<dbReference type="InterPro" id="IPR018950">
    <property type="entry name" value="DiS-bond_isomerase_DsbC/G_N"/>
</dbReference>
<feature type="domain" description="Thioredoxin-like fold" evidence="9">
    <location>
        <begin position="123"/>
        <end position="233"/>
    </location>
</feature>
<dbReference type="EMBL" id="DRNB01000143">
    <property type="protein sequence ID" value="HHJ64018.1"/>
    <property type="molecule type" value="Genomic_DNA"/>
</dbReference>
<dbReference type="SUPFAM" id="SSF52833">
    <property type="entry name" value="Thioredoxin-like"/>
    <property type="match status" value="1"/>
</dbReference>
<dbReference type="Pfam" id="PF10411">
    <property type="entry name" value="DsbC_N"/>
    <property type="match status" value="1"/>
</dbReference>
<evidence type="ECO:0000256" key="4">
    <source>
        <dbReference type="ARBA" id="ARBA00022764"/>
    </source>
</evidence>
<dbReference type="GO" id="GO:0042597">
    <property type="term" value="C:periplasmic space"/>
    <property type="evidence" value="ECO:0007669"/>
    <property type="project" value="UniProtKB-SubCell"/>
</dbReference>
<organism evidence="10">
    <name type="scientific">Aquifex aeolicus</name>
    <dbReference type="NCBI Taxonomy" id="63363"/>
    <lineage>
        <taxon>Bacteria</taxon>
        <taxon>Pseudomonadati</taxon>
        <taxon>Aquificota</taxon>
        <taxon>Aquificia</taxon>
        <taxon>Aquificales</taxon>
        <taxon>Aquificaceae</taxon>
        <taxon>Aquifex</taxon>
    </lineage>
</organism>
<evidence type="ECO:0000256" key="6">
    <source>
        <dbReference type="ARBA" id="ARBA00023284"/>
    </source>
</evidence>
<dbReference type="PANTHER" id="PTHR35272:SF3">
    <property type="entry name" value="THIOL:DISULFIDE INTERCHANGE PROTEIN DSBC"/>
    <property type="match status" value="1"/>
</dbReference>
<name>A0A7C5Q806_AQUAO</name>
<proteinExistence type="inferred from homology"/>
<comment type="subcellular location">
    <subcellularLocation>
        <location evidence="1">Periplasm</location>
    </subcellularLocation>
</comment>
<dbReference type="Gene3D" id="3.10.450.70">
    <property type="entry name" value="Disulphide bond isomerase, DsbC/G, N-terminal"/>
    <property type="match status" value="1"/>
</dbReference>
<evidence type="ECO:0000256" key="1">
    <source>
        <dbReference type="ARBA" id="ARBA00004418"/>
    </source>
</evidence>
<dbReference type="InterPro" id="IPR033954">
    <property type="entry name" value="DiS-bond_Isoase_DsbC/G"/>
</dbReference>
<dbReference type="InterPro" id="IPR009094">
    <property type="entry name" value="DiS-bond_isomerase_DsbC/G_N_sf"/>
</dbReference>
<dbReference type="PANTHER" id="PTHR35272">
    <property type="entry name" value="THIOL:DISULFIDE INTERCHANGE PROTEIN DSBC-RELATED"/>
    <property type="match status" value="1"/>
</dbReference>
<evidence type="ECO:0000256" key="5">
    <source>
        <dbReference type="ARBA" id="ARBA00023157"/>
    </source>
</evidence>
<evidence type="ECO:0000313" key="10">
    <source>
        <dbReference type="EMBL" id="HHJ64018.1"/>
    </source>
</evidence>
<keyword evidence="6" id="KW-0676">Redox-active center</keyword>
<evidence type="ECO:0000256" key="3">
    <source>
        <dbReference type="ARBA" id="ARBA00022729"/>
    </source>
</evidence>
<feature type="signal peptide" evidence="7">
    <location>
        <begin position="1"/>
        <end position="22"/>
    </location>
</feature>
<dbReference type="Proteomes" id="UP000885792">
    <property type="component" value="Unassembled WGS sequence"/>
</dbReference>
<dbReference type="Gene3D" id="3.40.30.10">
    <property type="entry name" value="Glutaredoxin"/>
    <property type="match status" value="1"/>
</dbReference>
<dbReference type="AlphaFoldDB" id="A0A7C5Q806"/>
<evidence type="ECO:0000259" key="9">
    <source>
        <dbReference type="Pfam" id="PF13098"/>
    </source>
</evidence>
<comment type="similarity">
    <text evidence="2">Belongs to the thioredoxin family. DsbC subfamily.</text>
</comment>
<reference evidence="10" key="1">
    <citation type="journal article" date="2020" name="mSystems">
        <title>Genome- and Community-Level Interaction Insights into Carbon Utilization and Element Cycling Functions of Hydrothermarchaeota in Hydrothermal Sediment.</title>
        <authorList>
            <person name="Zhou Z."/>
            <person name="Liu Y."/>
            <person name="Xu W."/>
            <person name="Pan J."/>
            <person name="Luo Z.H."/>
            <person name="Li M."/>
        </authorList>
    </citation>
    <scope>NUCLEOTIDE SEQUENCE [LARGE SCALE GENOMIC DNA]</scope>
    <source>
        <strain evidence="10">HyVt-501</strain>
    </source>
</reference>
<dbReference type="InterPro" id="IPR051470">
    <property type="entry name" value="Thiol:disulfide_interchange"/>
</dbReference>
<dbReference type="Pfam" id="PF13098">
    <property type="entry name" value="Thioredoxin_2"/>
    <property type="match status" value="1"/>
</dbReference>